<evidence type="ECO:0000313" key="1">
    <source>
        <dbReference type="EMBL" id="SHO73745.1"/>
    </source>
</evidence>
<name>A0A1M7ZXZ1_9FLAO</name>
<dbReference type="OrthoDB" id="8617543at2"/>
<sequence>MTEWKPISLSELYNQIQKTEADLNGELWNFWQLIKTEPTKWTEKDYGDEGGGFWVVAICGTKVIWYNDIEDGFNISDYKIYGQIEGYYCNQDELSWAVTRLFDLVKFGGDVIGQAGPPQNLT</sequence>
<protein>
    <submittedName>
        <fullName evidence="1">Uncharacterized protein</fullName>
    </submittedName>
</protein>
<evidence type="ECO:0000313" key="2">
    <source>
        <dbReference type="Proteomes" id="UP000184611"/>
    </source>
</evidence>
<dbReference type="RefSeq" id="WP_073584166.1">
    <property type="nucleotide sequence ID" value="NZ_CBCSEA010000011.1"/>
</dbReference>
<organism evidence="1 2">
    <name type="scientific">Flavobacterium cucumis</name>
    <dbReference type="NCBI Taxonomy" id="416016"/>
    <lineage>
        <taxon>Bacteria</taxon>
        <taxon>Pseudomonadati</taxon>
        <taxon>Bacteroidota</taxon>
        <taxon>Flavobacteriia</taxon>
        <taxon>Flavobacteriales</taxon>
        <taxon>Flavobacteriaceae</taxon>
        <taxon>Flavobacterium</taxon>
    </lineage>
</organism>
<gene>
    <name evidence="1" type="ORF">SAMN05443547_2117</name>
</gene>
<dbReference type="Proteomes" id="UP000184611">
    <property type="component" value="Unassembled WGS sequence"/>
</dbReference>
<dbReference type="EMBL" id="FRYK01000003">
    <property type="protein sequence ID" value="SHO73745.1"/>
    <property type="molecule type" value="Genomic_DNA"/>
</dbReference>
<proteinExistence type="predicted"/>
<reference evidence="2" key="1">
    <citation type="submission" date="2016-12" db="EMBL/GenBank/DDBJ databases">
        <authorList>
            <person name="Varghese N."/>
            <person name="Submissions S."/>
        </authorList>
    </citation>
    <scope>NUCLEOTIDE SEQUENCE [LARGE SCALE GENOMIC DNA]</scope>
    <source>
        <strain evidence="2">DSM 18830</strain>
    </source>
</reference>
<accession>A0A1M7ZXZ1</accession>
<dbReference type="AlphaFoldDB" id="A0A1M7ZXZ1"/>
<keyword evidence="2" id="KW-1185">Reference proteome</keyword>